<proteinExistence type="predicted"/>
<evidence type="ECO:0000256" key="2">
    <source>
        <dbReference type="SAM" id="Phobius"/>
    </source>
</evidence>
<evidence type="ECO:0000313" key="3">
    <source>
        <dbReference type="EMBL" id="CAD8848210.1"/>
    </source>
</evidence>
<keyword evidence="2" id="KW-1133">Transmembrane helix</keyword>
<sequence>MQQRWLDTGFSLGSGSSRPSALAHLEASHVGHLLTNSEWQRPWENVRDRTAYAMGFAPAFATDAFLHLSRMFTQAVASGEEDNQPAFSAEGTIRLDDVYHLHCFAHSAHDSVVQSVGAITQNQRVVLQRCIGLSTVITSMTWLLVHLAFINPVTQLSAAHTLSQTVYGVGNWSNSVCAGFPSHDWQPTVVRLEVLNATSWQVQLSEAFHHVVENRPEKVDENVTQGLGALVVSRFAEVALWSREFGRSTRWYEITCEDSAWLEVRSKAVRETLGVRTVHLQVGAEDPTLFGPWWSRQLLSWLHLYDVFVLHAVPIHFLQASPEASFRLRAAVVTNAFAEGVELAEMHDLSSFRPGLVGLWWFLGRCFSVVCSLCLAVVCGVLCSSFLRRFAVLSVRMRVSSQSTVQQLRRHAFIAEPLRRLSRYSSRELLELWMAWLTCIAVCVWLYLHTWSGGLLVAVAEYWGVVHVRTKQSRWIFPRCAALLHSGALLYSVHWPLSPSWLLLVVLALGQLWLMLALVCHFDCFACLPLEPPHSLLYRSLVAPAVPLTRMSKARGGASETCSASHSSQEAELPLEESSVLQRSAALTQRTFRENAGRSME</sequence>
<reference evidence="3" key="1">
    <citation type="submission" date="2021-01" db="EMBL/GenBank/DDBJ databases">
        <authorList>
            <person name="Corre E."/>
            <person name="Pelletier E."/>
            <person name="Niang G."/>
            <person name="Scheremetjew M."/>
            <person name="Finn R."/>
            <person name="Kale V."/>
            <person name="Holt S."/>
            <person name="Cochrane G."/>
            <person name="Meng A."/>
            <person name="Brown T."/>
            <person name="Cohen L."/>
        </authorList>
    </citation>
    <scope>NUCLEOTIDE SEQUENCE</scope>
</reference>
<gene>
    <name evidence="3" type="ORF">NSCI0253_LOCUS22560</name>
</gene>
<feature type="region of interest" description="Disordered" evidence="1">
    <location>
        <begin position="558"/>
        <end position="579"/>
    </location>
</feature>
<feature type="transmembrane region" description="Helical" evidence="2">
    <location>
        <begin position="359"/>
        <end position="387"/>
    </location>
</feature>
<feature type="transmembrane region" description="Helical" evidence="2">
    <location>
        <begin position="501"/>
        <end position="530"/>
    </location>
</feature>
<dbReference type="AlphaFoldDB" id="A0A7S1F7L5"/>
<evidence type="ECO:0008006" key="4">
    <source>
        <dbReference type="Google" id="ProtNLM"/>
    </source>
</evidence>
<dbReference type="EMBL" id="HBFQ01032065">
    <property type="protein sequence ID" value="CAD8848210.1"/>
    <property type="molecule type" value="Transcribed_RNA"/>
</dbReference>
<keyword evidence="2" id="KW-0472">Membrane</keyword>
<feature type="compositionally biased region" description="Polar residues" evidence="1">
    <location>
        <begin position="560"/>
        <end position="570"/>
    </location>
</feature>
<name>A0A7S1F7L5_NOCSC</name>
<accession>A0A7S1F7L5</accession>
<feature type="transmembrane region" description="Helical" evidence="2">
    <location>
        <begin position="429"/>
        <end position="448"/>
    </location>
</feature>
<evidence type="ECO:0000256" key="1">
    <source>
        <dbReference type="SAM" id="MobiDB-lite"/>
    </source>
</evidence>
<protein>
    <recommendedName>
        <fullName evidence="4">Transmembrane protein</fullName>
    </recommendedName>
</protein>
<organism evidence="3">
    <name type="scientific">Noctiluca scintillans</name>
    <name type="common">Sea sparkle</name>
    <name type="synonym">Red tide dinoflagellate</name>
    <dbReference type="NCBI Taxonomy" id="2966"/>
    <lineage>
        <taxon>Eukaryota</taxon>
        <taxon>Sar</taxon>
        <taxon>Alveolata</taxon>
        <taxon>Dinophyceae</taxon>
        <taxon>Noctilucales</taxon>
        <taxon>Noctilucaceae</taxon>
        <taxon>Noctiluca</taxon>
    </lineage>
</organism>
<keyword evidence="2" id="KW-0812">Transmembrane</keyword>